<evidence type="ECO:0000256" key="9">
    <source>
        <dbReference type="SAM" id="Phobius"/>
    </source>
</evidence>
<dbReference type="CDD" id="cd11062">
    <property type="entry name" value="CYP58-like"/>
    <property type="match status" value="1"/>
</dbReference>
<dbReference type="AlphaFoldDB" id="A0A6A6WGD9"/>
<evidence type="ECO:0000256" key="6">
    <source>
        <dbReference type="ARBA" id="ARBA00023033"/>
    </source>
</evidence>
<dbReference type="InterPro" id="IPR017972">
    <property type="entry name" value="Cyt_P450_CS"/>
</dbReference>
<keyword evidence="9" id="KW-0812">Transmembrane</keyword>
<feature type="transmembrane region" description="Helical" evidence="9">
    <location>
        <begin position="6"/>
        <end position="26"/>
    </location>
</feature>
<evidence type="ECO:0000256" key="2">
    <source>
        <dbReference type="ARBA" id="ARBA00010617"/>
    </source>
</evidence>
<dbReference type="EMBL" id="ML996567">
    <property type="protein sequence ID" value="KAF2761110.1"/>
    <property type="molecule type" value="Genomic_DNA"/>
</dbReference>
<name>A0A6A6WGD9_9PEZI</name>
<dbReference type="Proteomes" id="UP000799437">
    <property type="component" value="Unassembled WGS sequence"/>
</dbReference>
<feature type="binding site" description="axial binding residue" evidence="7">
    <location>
        <position position="447"/>
    </location>
    <ligand>
        <name>heme</name>
        <dbReference type="ChEBI" id="CHEBI:30413"/>
    </ligand>
    <ligandPart>
        <name>Fe</name>
        <dbReference type="ChEBI" id="CHEBI:18248"/>
    </ligandPart>
</feature>
<dbReference type="GO" id="GO:0016705">
    <property type="term" value="F:oxidoreductase activity, acting on paired donors, with incorporation or reduction of molecular oxygen"/>
    <property type="evidence" value="ECO:0007669"/>
    <property type="project" value="InterPro"/>
</dbReference>
<proteinExistence type="inferred from homology"/>
<dbReference type="GO" id="GO:0020037">
    <property type="term" value="F:heme binding"/>
    <property type="evidence" value="ECO:0007669"/>
    <property type="project" value="InterPro"/>
</dbReference>
<keyword evidence="5 7" id="KW-0408">Iron</keyword>
<organism evidence="10 11">
    <name type="scientific">Pseudovirgaria hyperparasitica</name>
    <dbReference type="NCBI Taxonomy" id="470096"/>
    <lineage>
        <taxon>Eukaryota</taxon>
        <taxon>Fungi</taxon>
        <taxon>Dikarya</taxon>
        <taxon>Ascomycota</taxon>
        <taxon>Pezizomycotina</taxon>
        <taxon>Dothideomycetes</taxon>
        <taxon>Dothideomycetes incertae sedis</taxon>
        <taxon>Acrospermales</taxon>
        <taxon>Acrospermaceae</taxon>
        <taxon>Pseudovirgaria</taxon>
    </lineage>
</organism>
<keyword evidence="4 8" id="KW-0560">Oxidoreductase</keyword>
<sequence>MPSLFLLAVGSAIAYGIALIFYRLFLSPLAKFPGPKLAAATGWVETYYQLWHGEGGQFMYAYKEWHKTYGPIVRISPWEVHIEDSSYFHVLNSTSQPYKKLPKYANMFNNPQSTFSTIDPKLHRIRRAALNPFFSKMKITERGPNIQDAMDRLTDRLQHDYVGEDKVLSINDMWGCYTSDIIVEYAFEKRENFIETPEFRSAFQHALINLSEPIHTAMQFPWFTDAMKSLPDFLLNYLDPRIAVFNKYKANLLNQVEVANAKFHEGHKKGDNIFRSIFASDLPASERRIERVHQEALGITGAATETTMRTLTIAVYHIFSDPSIKARLLQELKTVMPGTTSGASIPSLETIWRLPYLTAVLTECLRFSYGIFTRIPRISDVPVQYGKWTIPSGAVISMDISDVHHDEQIFPDSFAFKPERWLEDPKAFDGKPLTRYMVAFSTGMRNCLGMQLAYAELYIGIVSFVWRFDLDLFETDVTDIRAVRDRFVPRPKLGSKGVRVTNLRRRVD</sequence>
<evidence type="ECO:0000256" key="8">
    <source>
        <dbReference type="RuleBase" id="RU000461"/>
    </source>
</evidence>
<dbReference type="GO" id="GO:0004497">
    <property type="term" value="F:monooxygenase activity"/>
    <property type="evidence" value="ECO:0007669"/>
    <property type="project" value="UniProtKB-KW"/>
</dbReference>
<dbReference type="Gene3D" id="1.10.630.10">
    <property type="entry name" value="Cytochrome P450"/>
    <property type="match status" value="1"/>
</dbReference>
<protein>
    <submittedName>
        <fullName evidence="10">Putative P450 monooxygenase</fullName>
    </submittedName>
</protein>
<dbReference type="PANTHER" id="PTHR24305">
    <property type="entry name" value="CYTOCHROME P450"/>
    <property type="match status" value="1"/>
</dbReference>
<keyword evidence="7 8" id="KW-0349">Heme</keyword>
<gene>
    <name evidence="10" type="ORF">EJ05DRAFT_483513</name>
</gene>
<dbReference type="SUPFAM" id="SSF48264">
    <property type="entry name" value="Cytochrome P450"/>
    <property type="match status" value="1"/>
</dbReference>
<dbReference type="RefSeq" id="XP_033603561.1">
    <property type="nucleotide sequence ID" value="XM_033745258.1"/>
</dbReference>
<reference evidence="10" key="1">
    <citation type="journal article" date="2020" name="Stud. Mycol.">
        <title>101 Dothideomycetes genomes: a test case for predicting lifestyles and emergence of pathogens.</title>
        <authorList>
            <person name="Haridas S."/>
            <person name="Albert R."/>
            <person name="Binder M."/>
            <person name="Bloem J."/>
            <person name="Labutti K."/>
            <person name="Salamov A."/>
            <person name="Andreopoulos B."/>
            <person name="Baker S."/>
            <person name="Barry K."/>
            <person name="Bills G."/>
            <person name="Bluhm B."/>
            <person name="Cannon C."/>
            <person name="Castanera R."/>
            <person name="Culley D."/>
            <person name="Daum C."/>
            <person name="Ezra D."/>
            <person name="Gonzalez J."/>
            <person name="Henrissat B."/>
            <person name="Kuo A."/>
            <person name="Liang C."/>
            <person name="Lipzen A."/>
            <person name="Lutzoni F."/>
            <person name="Magnuson J."/>
            <person name="Mondo S."/>
            <person name="Nolan M."/>
            <person name="Ohm R."/>
            <person name="Pangilinan J."/>
            <person name="Park H.-J."/>
            <person name="Ramirez L."/>
            <person name="Alfaro M."/>
            <person name="Sun H."/>
            <person name="Tritt A."/>
            <person name="Yoshinaga Y."/>
            <person name="Zwiers L.-H."/>
            <person name="Turgeon B."/>
            <person name="Goodwin S."/>
            <person name="Spatafora J."/>
            <person name="Crous P."/>
            <person name="Grigoriev I."/>
        </authorList>
    </citation>
    <scope>NUCLEOTIDE SEQUENCE</scope>
    <source>
        <strain evidence="10">CBS 121739</strain>
    </source>
</reference>
<dbReference type="InterPro" id="IPR050121">
    <property type="entry name" value="Cytochrome_P450_monoxygenase"/>
</dbReference>
<dbReference type="GO" id="GO:0005506">
    <property type="term" value="F:iron ion binding"/>
    <property type="evidence" value="ECO:0007669"/>
    <property type="project" value="InterPro"/>
</dbReference>
<evidence type="ECO:0000256" key="1">
    <source>
        <dbReference type="ARBA" id="ARBA00001971"/>
    </source>
</evidence>
<dbReference type="GeneID" id="54486312"/>
<keyword evidence="9" id="KW-0472">Membrane</keyword>
<evidence type="ECO:0000256" key="5">
    <source>
        <dbReference type="ARBA" id="ARBA00023004"/>
    </source>
</evidence>
<evidence type="ECO:0000256" key="7">
    <source>
        <dbReference type="PIRSR" id="PIRSR602401-1"/>
    </source>
</evidence>
<evidence type="ECO:0000313" key="11">
    <source>
        <dbReference type="Proteomes" id="UP000799437"/>
    </source>
</evidence>
<comment type="similarity">
    <text evidence="2 8">Belongs to the cytochrome P450 family.</text>
</comment>
<dbReference type="PROSITE" id="PS00086">
    <property type="entry name" value="CYTOCHROME_P450"/>
    <property type="match status" value="1"/>
</dbReference>
<dbReference type="PRINTS" id="PR00463">
    <property type="entry name" value="EP450I"/>
</dbReference>
<evidence type="ECO:0000256" key="3">
    <source>
        <dbReference type="ARBA" id="ARBA00022723"/>
    </source>
</evidence>
<dbReference type="InterPro" id="IPR001128">
    <property type="entry name" value="Cyt_P450"/>
</dbReference>
<evidence type="ECO:0000313" key="10">
    <source>
        <dbReference type="EMBL" id="KAF2761110.1"/>
    </source>
</evidence>
<dbReference type="PRINTS" id="PR00385">
    <property type="entry name" value="P450"/>
</dbReference>
<keyword evidence="9" id="KW-1133">Transmembrane helix</keyword>
<keyword evidence="6 8" id="KW-0503">Monooxygenase</keyword>
<accession>A0A6A6WGD9</accession>
<keyword evidence="11" id="KW-1185">Reference proteome</keyword>
<dbReference type="OrthoDB" id="3945418at2759"/>
<evidence type="ECO:0000256" key="4">
    <source>
        <dbReference type="ARBA" id="ARBA00023002"/>
    </source>
</evidence>
<dbReference type="InterPro" id="IPR036396">
    <property type="entry name" value="Cyt_P450_sf"/>
</dbReference>
<dbReference type="PANTHER" id="PTHR24305:SF157">
    <property type="entry name" value="N-ACETYLTRYPTOPHAN 6-HYDROXYLASE IVOC-RELATED"/>
    <property type="match status" value="1"/>
</dbReference>
<dbReference type="InterPro" id="IPR002401">
    <property type="entry name" value="Cyt_P450_E_grp-I"/>
</dbReference>
<comment type="cofactor">
    <cofactor evidence="1 7">
        <name>heme</name>
        <dbReference type="ChEBI" id="CHEBI:30413"/>
    </cofactor>
</comment>
<dbReference type="Pfam" id="PF00067">
    <property type="entry name" value="p450"/>
    <property type="match status" value="1"/>
</dbReference>
<keyword evidence="3 7" id="KW-0479">Metal-binding</keyword>